<evidence type="ECO:0000313" key="3">
    <source>
        <dbReference type="Proteomes" id="UP000673197"/>
    </source>
</evidence>
<organism evidence="2 3">
    <name type="scientific">Pseudomonas alliivorans</name>
    <dbReference type="NCBI Taxonomy" id="2810613"/>
    <lineage>
        <taxon>Bacteria</taxon>
        <taxon>Pseudomonadati</taxon>
        <taxon>Pseudomonadota</taxon>
        <taxon>Gammaproteobacteria</taxon>
        <taxon>Pseudomonadales</taxon>
        <taxon>Pseudomonadaceae</taxon>
        <taxon>Pseudomonas</taxon>
    </lineage>
</organism>
<sequence length="1732" mass="192806">MSALPPYFFSESLKTRFVQDVLEAISELRVSHEQGQWLRGLASETNATQTTFARPRVDCFVRDDGVQLTGELATALMISDPDDHQAPVFLHTLLAGIERFDSRLSLLAALRQRFDEVGNPSIEIDTQQLDDPIFSARTRLILLQQAKHLEHVWEQLHELPELRTALGRALSDALQAHEAAVHFDVFSHPVQLINTAVSDTNVVGTDSLVNVAVDEYVYQSLPSNMKRQYLDASGGVLSGRLADACAQAMSGAVASMASAYERCLIDYWSSMRSDGQRVRGFFARALAESYRHHLLSGRNDGLFSALEYRGLCSLLSASAELSESKKIRVRRLSAAVSGQEPVKLIGVFAIDFESGAPAGIYLYSCLNGFRRFNDLGGIGAYFSNEQGRSDLLLLSSLNDHPLLRDEGPVEVQASAFTGPFLEQYLDSIIALQQRSLRHVSALAPIGYEKTPVRLDDALDIRALLDVRLLNLHDLGRWRAGPTDFAGIWELPVNVPYVEPESSGTWAGKLQRLELLLERISLLHPGVDGCMRNALNRYLTLVGEPGLDARKLWIASKSGRVPAVPLLSWVLGRVCGDVETDFTDAVLMRRESALTGDSLERRLPITLLEQMIDCVLTGFEKRFERQISDFYARPVRYLDTCVHPGASSGLIREYALRLDIIIKKRVGGLEDQALQRVQQVLDRPFSALRDVLGDERVDAYTLSAKYDGLEHPVVMPNAFVLSKPAHVGNVVLWLAGSGLRSFDTVLDLKSWFSRQMTDQRAHVLNALSEPDREAVIQLLRKGSVSGVEINLHGTEGHFIKALQAIEIKRQQQTARSVYEKALKRELNSSLFRHLMGAVESKDANRLVLNRLGLIIQNVINKTALPEWVSNASSTDQVLLINILQHFYVACVVQKDFLFGLPSLYEYSRQQLMEKFAQDFPGQTLEPDDVKVTLTHYVSAPGLPGEVPVAIPAATERVSETLSEFAVNRFMSRQDGIISLAAKEGQSLAGPLTASYVRQLVDSLDVAKGYRRLLDGIMAETDPAYAERQKLFAEQLPATSLLRAFTARLKNELSEDAFRCIEAVMNMPDGIARLPVGGRRIILSPLLLLPASQGWSPTTVVNTYLITPQDGTPGPWVLYAPFHSEFAFKEYADREVLLNDIRTSGELQAFILDRIEPADRKLYDHGGFVEPHLPFSVESSFDLPSERPGPVTVQIQPYEGNALSFLLKGTLQALKLEVQRESVTSAELKSTAARYLFGLVAEQTMALLPGRLGALVGIWQSQSLLNLSAVSAGERHWGKAVAEFMAALSMLITSGRSVQGEGAPDAEIPDLSLDEEQLLNQLEDPGEVMPFPQFSWSNNSLTQEILTRLRQFEVKDVSLSTLQKDELFNTYNDPASGRKYAAIGGKAYELKSDRDGWFIVSQDRVGPPVVLDEEQRWKLDLHGGLKGGGAILTRVKTSIVDANADDVMAVDSQGMLEIRRTFRGMAQAIEEGHTQAQRYLENCLDNLCLKLPDGSVEPRVKQLLGDFFAQSEPDEQLYETVKHVVTQIYGALMDPTLSPVDSPRYVIGVNRIGHEDSTAFVFGSDPLKRIFLTEQFFRLPSYRFKVSAMRSGHFHYGAHYRAAILIHELSHLTLNTEDLAYVDAQAPFADLLEDTAGYRLRLKNAQLALQQKALSYQTDRSQLFKQLENDRWRDLKRSDGKSKSTILRIAGTSTLDEARDVFYTDVRKRTDIMLTNADTVALLVTLLGRERLVR</sequence>
<dbReference type="Proteomes" id="UP000673197">
    <property type="component" value="Unassembled WGS sequence"/>
</dbReference>
<evidence type="ECO:0000259" key="1">
    <source>
        <dbReference type="Pfam" id="PF20178"/>
    </source>
</evidence>
<comment type="caution">
    <text evidence="2">The sequence shown here is derived from an EMBL/GenBank/DDBJ whole genome shotgun (WGS) entry which is preliminary data.</text>
</comment>
<protein>
    <recommendedName>
        <fullName evidence="1">Dermonecrotic toxin N-terminal domain-containing protein</fullName>
    </recommendedName>
</protein>
<name>A0ABS4C121_9PSED</name>
<reference evidence="2 3" key="1">
    <citation type="journal article" date="2022" name="Syst. Appl. Microbiol.">
        <title>Pseudomonas alliivorans sp. nov., a plant-pathogenic bacterium isolated from onion foliage in Georgia, USA.</title>
        <authorList>
            <person name="Zhao M."/>
            <person name="Tyson C."/>
            <person name="Chen H.C."/>
            <person name="Paudel S."/>
            <person name="Gitaitis R."/>
            <person name="Kvitko B."/>
            <person name="Dutta B."/>
        </authorList>
    </citation>
    <scope>NUCLEOTIDE SEQUENCE [LARGE SCALE GENOMIC DNA]</scope>
    <source>
        <strain evidence="2 3">20GA0068</strain>
    </source>
</reference>
<dbReference type="Pfam" id="PF20178">
    <property type="entry name" value="ToxA_N"/>
    <property type="match status" value="1"/>
</dbReference>
<feature type="domain" description="Dermonecrotic toxin N-terminal" evidence="1">
    <location>
        <begin position="898"/>
        <end position="1151"/>
    </location>
</feature>
<dbReference type="InterPro" id="IPR024079">
    <property type="entry name" value="MetalloPept_cat_dom_sf"/>
</dbReference>
<gene>
    <name evidence="2" type="ORF">JTJ32_02800</name>
</gene>
<dbReference type="EMBL" id="JAFFZW010000001">
    <property type="protein sequence ID" value="MBP0944253.1"/>
    <property type="molecule type" value="Genomic_DNA"/>
</dbReference>
<accession>A0ABS4C121</accession>
<dbReference type="InterPro" id="IPR046673">
    <property type="entry name" value="ToxA_N"/>
</dbReference>
<dbReference type="RefSeq" id="WP_210040709.1">
    <property type="nucleotide sequence ID" value="NZ_JAFFZW010000001.1"/>
</dbReference>
<evidence type="ECO:0000313" key="2">
    <source>
        <dbReference type="EMBL" id="MBP0944253.1"/>
    </source>
</evidence>
<dbReference type="Gene3D" id="3.40.390.10">
    <property type="entry name" value="Collagenase (Catalytic Domain)"/>
    <property type="match status" value="1"/>
</dbReference>
<keyword evidence="3" id="KW-1185">Reference proteome</keyword>
<proteinExistence type="predicted"/>